<keyword evidence="1" id="KW-1133">Transmembrane helix</keyword>
<feature type="transmembrane region" description="Helical" evidence="1">
    <location>
        <begin position="539"/>
        <end position="557"/>
    </location>
</feature>
<proteinExistence type="predicted"/>
<keyword evidence="2" id="KW-0732">Signal</keyword>
<accession>A0A544QVA7</accession>
<evidence type="ECO:0000313" key="4">
    <source>
        <dbReference type="Proteomes" id="UP000317863"/>
    </source>
</evidence>
<keyword evidence="1" id="KW-0472">Membrane</keyword>
<evidence type="ECO:0000313" key="3">
    <source>
        <dbReference type="EMBL" id="TQQ84606.1"/>
    </source>
</evidence>
<dbReference type="Proteomes" id="UP000317863">
    <property type="component" value="Unassembled WGS sequence"/>
</dbReference>
<feature type="transmembrane region" description="Helical" evidence="1">
    <location>
        <begin position="442"/>
        <end position="459"/>
    </location>
</feature>
<feature type="transmembrane region" description="Helical" evidence="1">
    <location>
        <begin position="588"/>
        <end position="605"/>
    </location>
</feature>
<dbReference type="EMBL" id="SGJB01000008">
    <property type="protein sequence ID" value="TQQ84606.1"/>
    <property type="molecule type" value="Genomic_DNA"/>
</dbReference>
<feature type="transmembrane region" description="Helical" evidence="1">
    <location>
        <begin position="705"/>
        <end position="727"/>
    </location>
</feature>
<evidence type="ECO:0000256" key="2">
    <source>
        <dbReference type="SAM" id="SignalP"/>
    </source>
</evidence>
<feature type="signal peptide" evidence="2">
    <location>
        <begin position="1"/>
        <end position="19"/>
    </location>
</feature>
<keyword evidence="4" id="KW-1185">Reference proteome</keyword>
<name>A0A544QVA7_9FIRM</name>
<feature type="transmembrane region" description="Helical" evidence="1">
    <location>
        <begin position="681"/>
        <end position="699"/>
    </location>
</feature>
<feature type="transmembrane region" description="Helical" evidence="1">
    <location>
        <begin position="419"/>
        <end position="436"/>
    </location>
</feature>
<evidence type="ECO:0000256" key="1">
    <source>
        <dbReference type="SAM" id="Phobius"/>
    </source>
</evidence>
<feature type="transmembrane region" description="Helical" evidence="1">
    <location>
        <begin position="649"/>
        <end position="669"/>
    </location>
</feature>
<keyword evidence="1" id="KW-0812">Transmembrane</keyword>
<dbReference type="AlphaFoldDB" id="A0A544QVA7"/>
<reference evidence="3 4" key="1">
    <citation type="submission" date="2019-02" db="EMBL/GenBank/DDBJ databases">
        <title>Peptostreptococcaceae bacterium ZHW00191 nov., a new bacterium isolated from the human gut.</title>
        <authorList>
            <person name="Zhou H.-W."/>
            <person name="Chen X.-J."/>
        </authorList>
    </citation>
    <scope>NUCLEOTIDE SEQUENCE [LARGE SCALE GENOMIC DNA]</scope>
    <source>
        <strain evidence="3 4">ZHW00191</strain>
    </source>
</reference>
<organism evidence="3 4">
    <name type="scientific">Peptacetobacter hominis</name>
    <dbReference type="NCBI Taxonomy" id="2743610"/>
    <lineage>
        <taxon>Bacteria</taxon>
        <taxon>Bacillati</taxon>
        <taxon>Bacillota</taxon>
        <taxon>Clostridia</taxon>
        <taxon>Peptostreptococcales</taxon>
        <taxon>Peptostreptococcaceae</taxon>
        <taxon>Peptacetobacter</taxon>
    </lineage>
</organism>
<feature type="transmembrane region" description="Helical" evidence="1">
    <location>
        <begin position="373"/>
        <end position="399"/>
    </location>
</feature>
<comment type="caution">
    <text evidence="3">The sequence shown here is derived from an EMBL/GenBank/DDBJ whole genome shotgun (WGS) entry which is preliminary data.</text>
</comment>
<feature type="transmembrane region" description="Helical" evidence="1">
    <location>
        <begin position="563"/>
        <end position="581"/>
    </location>
</feature>
<gene>
    <name evidence="3" type="ORF">EXD82_05280</name>
</gene>
<feature type="transmembrane region" description="Helical" evidence="1">
    <location>
        <begin position="513"/>
        <end position="532"/>
    </location>
</feature>
<feature type="transmembrane region" description="Helical" evidence="1">
    <location>
        <begin position="471"/>
        <end position="493"/>
    </location>
</feature>
<dbReference type="OrthoDB" id="3199331at2"/>
<feature type="chain" id="PRO_5039385972" evidence="2">
    <location>
        <begin position="20"/>
        <end position="734"/>
    </location>
</feature>
<dbReference type="RefSeq" id="WP_142535876.1">
    <property type="nucleotide sequence ID" value="NZ_SGJB01000008.1"/>
</dbReference>
<sequence length="734" mass="79747">MLKRIVSLLAAIMIFSVSAFGPVSADEKGKVIFINMSSTGLENMLSINAIEDRIQKEGYIGLMNIKGDQGNDAERGLASMGATGRATVGEVDEKISASFVNPDDREKKIFESATGKKAEAIINTEINVSVNENIEKGEFESTLGMLGQVMNENNLTTAVLGNADLYSEDGEISLKNRAIGFLAMDNYGRVDAGNVDDINKEDLSMPYGVSTDYAKLKKETDKLYKENDALFVDLGDTYRLDEYKPNLNEDSYAKMRAKVYSRINGYLEHVFNMAGENDTIYIVSAFPSNLDYINKKRLSPVIKFGGEGTSKGVLTSATTRRDGIVANIDIGVDILNEFGLSNEMMLGRSLSEVNMDNNVEYLTSEYSKITSAALIRAGVVNGFVGVVSASWVIGLIAVLMSKRIPEKYRDGLFKLLKELIKLGIIMPLSFLLAPLLGLNTPVGMSIGVIAVALVIYAISRFAFKDDDIAQMGAVAAVTIAVIAIDSVFGTYLMKNNIMSYDAMVGARYYGIGNEYEGVTIGSAVFAFAALLNYKRIPKWAVAVLSLVILITSAHPAMGANVGGAISESIAYLLFVMLIFNIRIDWKKVIVLGVAAAAVVCVFAYFDLSSGSPSHLGLFVQQIMLNGPSEIVLTFTRKIQMNVQLAQTSVWVNILLVGIAIIAALIFKPTKHFKIIAHKYPFIFKGFVASMVGCIVTLFVNDSGIVAASTASIYILIPIMVITINMLFEKESKNA</sequence>
<protein>
    <submittedName>
        <fullName evidence="3">Uncharacterized protein</fullName>
    </submittedName>
</protein>